<evidence type="ECO:0000256" key="2">
    <source>
        <dbReference type="ARBA" id="ARBA00012601"/>
    </source>
</evidence>
<evidence type="ECO:0000313" key="10">
    <source>
        <dbReference type="Proteomes" id="UP000314251"/>
    </source>
</evidence>
<feature type="compositionally biased region" description="Basic and acidic residues" evidence="6">
    <location>
        <begin position="10"/>
        <end position="21"/>
    </location>
</feature>
<sequence>MIPTTPQPSRPDRPDRPDRPSRRPRLPRLPRFLRLLTALLLPFALLTLPSSAAGAEEGPSAQAVPWLSVDGNQITDEAGRPVTLRGLSVLAPRHNSECAECDPRPIADMIDLSVNAEQGWHNKVLRLPVTEWAPNDSLSLEENFAQNIDPYVQQAVELGIYVIVDFHRVQNYGDDVAGGTPQSVVREFWEYVAPRYADVPNVIFEVYNEPLAPADWPTWKSYITPVVDAIRGVAPNNLILMGSPNWSTMVNEAAADPIADANTAYVYHLYPNQGPSSAANLDARFGNAAETIPVVLTEFGWNPVGDFSDAVTAGTTKCWGVGLRDYLDERPWISWNAWVFDNYWKPQMFDHDWNLLGGEHQGQFVQNWLSQLADHNQPGVDNPPGAGDDLGVPESHSGTVVENGSAGYADTGDWVTGDTAHGFHGTDYRHDGGPEAAPERSATFTPELPASGRYNVYLWWAPDPNRAPAVPVTIGHDGGTAELTVDQRAGGCDWGLLGTYDFTAGADQGVRISGASAGYTVADAVLFEPVDGAAAAGPAAGAAGGRR</sequence>
<feature type="region of interest" description="Disordered" evidence="6">
    <location>
        <begin position="1"/>
        <end position="26"/>
    </location>
</feature>
<evidence type="ECO:0000256" key="1">
    <source>
        <dbReference type="ARBA" id="ARBA00000966"/>
    </source>
</evidence>
<dbReference type="CDD" id="cd14488">
    <property type="entry name" value="CBM6-CBM35-CBM36_like_2"/>
    <property type="match status" value="1"/>
</dbReference>
<comment type="catalytic activity">
    <reaction evidence="1">
        <text>Endohydrolysis of (1-&gt;4)-beta-D-glucosidic linkages in cellulose, lichenin and cereal beta-D-glucans.</text>
        <dbReference type="EC" id="3.2.1.4"/>
    </reaction>
</comment>
<dbReference type="PANTHER" id="PTHR34142:SF1">
    <property type="entry name" value="GLYCOSIDE HYDROLASE FAMILY 5 DOMAIN-CONTAINING PROTEIN"/>
    <property type="match status" value="1"/>
</dbReference>
<comment type="similarity">
    <text evidence="5">Belongs to the glycosyl hydrolase 5 (cellulase A) family.</text>
</comment>
<dbReference type="Pfam" id="PF00150">
    <property type="entry name" value="Cellulase"/>
    <property type="match status" value="1"/>
</dbReference>
<dbReference type="Gene3D" id="3.20.20.80">
    <property type="entry name" value="Glycosidases"/>
    <property type="match status" value="1"/>
</dbReference>
<protein>
    <recommendedName>
        <fullName evidence="2">cellulase</fullName>
        <ecNumber evidence="2">3.2.1.4</ecNumber>
    </recommendedName>
</protein>
<keyword evidence="3 5" id="KW-0378">Hydrolase</keyword>
<dbReference type="EMBL" id="VDLY02000007">
    <property type="protein sequence ID" value="KAB8165842.1"/>
    <property type="molecule type" value="Genomic_DNA"/>
</dbReference>
<dbReference type="Proteomes" id="UP000314251">
    <property type="component" value="Unassembled WGS sequence"/>
</dbReference>
<gene>
    <name evidence="9" type="ORF">FH607_013050</name>
</gene>
<dbReference type="PANTHER" id="PTHR34142">
    <property type="entry name" value="ENDO-BETA-1,4-GLUCANASE A"/>
    <property type="match status" value="1"/>
</dbReference>
<comment type="caution">
    <text evidence="9">The sequence shown here is derived from an EMBL/GenBank/DDBJ whole genome shotgun (WGS) entry which is preliminary data.</text>
</comment>
<evidence type="ECO:0000256" key="3">
    <source>
        <dbReference type="ARBA" id="ARBA00022801"/>
    </source>
</evidence>
<evidence type="ECO:0000256" key="6">
    <source>
        <dbReference type="SAM" id="MobiDB-lite"/>
    </source>
</evidence>
<feature type="region of interest" description="Disordered" evidence="6">
    <location>
        <begin position="374"/>
        <end position="411"/>
    </location>
</feature>
<dbReference type="AlphaFoldDB" id="A0A5N6AC66"/>
<dbReference type="PROSITE" id="PS00659">
    <property type="entry name" value="GLYCOSYL_HYDROL_F5"/>
    <property type="match status" value="1"/>
</dbReference>
<dbReference type="Pfam" id="PF25275">
    <property type="entry name" value="Golvesin_C"/>
    <property type="match status" value="1"/>
</dbReference>
<evidence type="ECO:0000259" key="8">
    <source>
        <dbReference type="Pfam" id="PF25275"/>
    </source>
</evidence>
<evidence type="ECO:0000256" key="4">
    <source>
        <dbReference type="ARBA" id="ARBA00023295"/>
    </source>
</evidence>
<dbReference type="InterPro" id="IPR017853">
    <property type="entry name" value="GH"/>
</dbReference>
<accession>A0A5N6AC66</accession>
<keyword evidence="10" id="KW-1185">Reference proteome</keyword>
<dbReference type="RefSeq" id="WP_139667929.1">
    <property type="nucleotide sequence ID" value="NZ_VDLY02000007.1"/>
</dbReference>
<evidence type="ECO:0000313" key="9">
    <source>
        <dbReference type="EMBL" id="KAB8165842.1"/>
    </source>
</evidence>
<evidence type="ECO:0000256" key="5">
    <source>
        <dbReference type="RuleBase" id="RU361153"/>
    </source>
</evidence>
<dbReference type="OrthoDB" id="182870at2"/>
<dbReference type="InterPro" id="IPR033803">
    <property type="entry name" value="CBD-like_Golvesin-Xly"/>
</dbReference>
<dbReference type="GO" id="GO:0000272">
    <property type="term" value="P:polysaccharide catabolic process"/>
    <property type="evidence" value="ECO:0007669"/>
    <property type="project" value="InterPro"/>
</dbReference>
<dbReference type="GO" id="GO:0008810">
    <property type="term" value="F:cellulase activity"/>
    <property type="evidence" value="ECO:0007669"/>
    <property type="project" value="UniProtKB-EC"/>
</dbReference>
<dbReference type="InterPro" id="IPR001547">
    <property type="entry name" value="Glyco_hydro_5"/>
</dbReference>
<evidence type="ECO:0000259" key="7">
    <source>
        <dbReference type="Pfam" id="PF00150"/>
    </source>
</evidence>
<keyword evidence="4 5" id="KW-0326">Glycosidase</keyword>
<dbReference type="EC" id="3.2.1.4" evidence="2"/>
<feature type="domain" description="Golvesin/Xly CBD-like" evidence="8">
    <location>
        <begin position="400"/>
        <end position="528"/>
    </location>
</feature>
<feature type="domain" description="Glycoside hydrolase family 5" evidence="7">
    <location>
        <begin position="76"/>
        <end position="340"/>
    </location>
</feature>
<organism evidence="9 10">
    <name type="scientific">Streptomyces mimosae</name>
    <dbReference type="NCBI Taxonomy" id="2586635"/>
    <lineage>
        <taxon>Bacteria</taxon>
        <taxon>Bacillati</taxon>
        <taxon>Actinomycetota</taxon>
        <taxon>Actinomycetes</taxon>
        <taxon>Kitasatosporales</taxon>
        <taxon>Streptomycetaceae</taxon>
        <taxon>Streptomyces</taxon>
    </lineage>
</organism>
<proteinExistence type="inferred from homology"/>
<reference evidence="9" key="1">
    <citation type="submission" date="2019-10" db="EMBL/GenBank/DDBJ databases">
        <title>Nonomuraea sp. nov., isolated from Phyllanthus amarus.</title>
        <authorList>
            <person name="Klykleung N."/>
            <person name="Tanasupawat S."/>
        </authorList>
    </citation>
    <scope>NUCLEOTIDE SEQUENCE [LARGE SCALE GENOMIC DNA]</scope>
    <source>
        <strain evidence="9">3MP-10</strain>
    </source>
</reference>
<dbReference type="InterPro" id="IPR018087">
    <property type="entry name" value="Glyco_hydro_5_CS"/>
</dbReference>
<dbReference type="SUPFAM" id="SSF51445">
    <property type="entry name" value="(Trans)glycosidases"/>
    <property type="match status" value="1"/>
</dbReference>
<name>A0A5N6AC66_9ACTN</name>